<dbReference type="Pfam" id="PF03054">
    <property type="entry name" value="tRNA_Me_trans"/>
    <property type="match status" value="1"/>
</dbReference>
<evidence type="ECO:0000256" key="8">
    <source>
        <dbReference type="ARBA" id="ARBA00051542"/>
    </source>
</evidence>
<dbReference type="EC" id="2.8.1.13" evidence="9"/>
<dbReference type="Gene3D" id="2.30.30.280">
    <property type="entry name" value="Adenine nucleotide alpha hydrolases-like domains"/>
    <property type="match status" value="1"/>
</dbReference>
<dbReference type="InterPro" id="IPR023382">
    <property type="entry name" value="MnmA-like_central_sf"/>
</dbReference>
<dbReference type="Proteomes" id="UP000199073">
    <property type="component" value="Unassembled WGS sequence"/>
</dbReference>
<evidence type="ECO:0000256" key="2">
    <source>
        <dbReference type="ARBA" id="ARBA00022679"/>
    </source>
</evidence>
<comment type="function">
    <text evidence="9">Catalyzes the 2-thiolation of uridine at the wobble position (U34) of tRNA, leading to the formation of s(2)U34.</text>
</comment>
<dbReference type="InterPro" id="IPR004506">
    <property type="entry name" value="MnmA-like"/>
</dbReference>
<keyword evidence="6 9" id="KW-0694">RNA-binding</keyword>
<reference evidence="12 13" key="1">
    <citation type="submission" date="2016-10" db="EMBL/GenBank/DDBJ databases">
        <authorList>
            <person name="de Groot N.N."/>
        </authorList>
    </citation>
    <scope>NUCLEOTIDE SEQUENCE [LARGE SCALE GENOMIC DNA]</scope>
    <source>
        <strain evidence="12 13">DSM 12130</strain>
    </source>
</reference>
<dbReference type="Gene3D" id="3.40.50.620">
    <property type="entry name" value="HUPs"/>
    <property type="match status" value="1"/>
</dbReference>
<keyword evidence="4 9" id="KW-0547">Nucleotide-binding</keyword>
<dbReference type="Gene3D" id="2.40.30.10">
    <property type="entry name" value="Translation factors"/>
    <property type="match status" value="1"/>
</dbReference>
<feature type="active site" description="Nucleophile" evidence="9">
    <location>
        <position position="89"/>
    </location>
</feature>
<evidence type="ECO:0000256" key="6">
    <source>
        <dbReference type="ARBA" id="ARBA00022884"/>
    </source>
</evidence>
<accession>A0A1H0UBX3</accession>
<keyword evidence="2 9" id="KW-0808">Transferase</keyword>
<dbReference type="AlphaFoldDB" id="A0A1H0UBX3"/>
<dbReference type="EMBL" id="FNJI01000030">
    <property type="protein sequence ID" value="SDP63346.1"/>
    <property type="molecule type" value="Genomic_DNA"/>
</dbReference>
<dbReference type="GO" id="GO:0002143">
    <property type="term" value="P:tRNA wobble position uridine thiolation"/>
    <property type="evidence" value="ECO:0007669"/>
    <property type="project" value="TreeGrafter"/>
</dbReference>
<feature type="domain" description="tRNA-specific 2-thiouridylase MnmA-like C-terminal" evidence="10">
    <location>
        <begin position="265"/>
        <end position="340"/>
    </location>
</feature>
<evidence type="ECO:0000313" key="12">
    <source>
        <dbReference type="EMBL" id="SDP63346.1"/>
    </source>
</evidence>
<dbReference type="FunFam" id="2.30.30.280:FF:000001">
    <property type="entry name" value="tRNA-specific 2-thiouridylase MnmA"/>
    <property type="match status" value="1"/>
</dbReference>
<dbReference type="NCBIfam" id="NF001138">
    <property type="entry name" value="PRK00143.1"/>
    <property type="match status" value="1"/>
</dbReference>
<feature type="domain" description="tRNA-specific 2-thiouridylase MnmA-like central" evidence="11">
    <location>
        <begin position="194"/>
        <end position="258"/>
    </location>
</feature>
<protein>
    <recommendedName>
        <fullName evidence="9">tRNA-specific 2-thiouridylase MnmA</fullName>
        <ecNumber evidence="9">2.8.1.13</ecNumber>
    </recommendedName>
</protein>
<evidence type="ECO:0000259" key="10">
    <source>
        <dbReference type="Pfam" id="PF20258"/>
    </source>
</evidence>
<evidence type="ECO:0000256" key="5">
    <source>
        <dbReference type="ARBA" id="ARBA00022840"/>
    </source>
</evidence>
<comment type="subcellular location">
    <subcellularLocation>
        <location evidence="9">Cytoplasm</location>
    </subcellularLocation>
</comment>
<feature type="site" description="Interaction with tRNA" evidence="9">
    <location>
        <position position="114"/>
    </location>
</feature>
<feature type="active site" description="Cysteine persulfide intermediate" evidence="9">
    <location>
        <position position="185"/>
    </location>
</feature>
<feature type="region of interest" description="Interaction with tRNA" evidence="9">
    <location>
        <begin position="135"/>
        <end position="137"/>
    </location>
</feature>
<dbReference type="GO" id="GO:0008168">
    <property type="term" value="F:methyltransferase activity"/>
    <property type="evidence" value="ECO:0007669"/>
    <property type="project" value="UniProtKB-KW"/>
</dbReference>
<proteinExistence type="inferred from homology"/>
<keyword evidence="12" id="KW-0489">Methyltransferase</keyword>
<evidence type="ECO:0000256" key="7">
    <source>
        <dbReference type="ARBA" id="ARBA00023157"/>
    </source>
</evidence>
<feature type="site" description="Interaction with tRNA" evidence="9">
    <location>
        <position position="324"/>
    </location>
</feature>
<dbReference type="SUPFAM" id="SSF52402">
    <property type="entry name" value="Adenine nucleotide alpha hydrolases-like"/>
    <property type="match status" value="1"/>
</dbReference>
<comment type="similarity">
    <text evidence="9">Belongs to the MnmA/TRMU family.</text>
</comment>
<dbReference type="STRING" id="91360.SAMN05660330_03469"/>
<dbReference type="Pfam" id="PF20259">
    <property type="entry name" value="tRNA_Me_trans_M"/>
    <property type="match status" value="1"/>
</dbReference>
<feature type="binding site" evidence="9">
    <location>
        <begin position="6"/>
        <end position="13"/>
    </location>
    <ligand>
        <name>ATP</name>
        <dbReference type="ChEBI" id="CHEBI:30616"/>
    </ligand>
</feature>
<dbReference type="RefSeq" id="WP_092225109.1">
    <property type="nucleotide sequence ID" value="NZ_FNJI01000030.1"/>
</dbReference>
<sequence>MKVGIAMSGGVDSTACALLLREKYEVEGFFMRLAQPAYDDQKKGVEELASALGINLHIIDLHHQFSQKVLDYFTATYFRGHTPNPCVICNREIKFGLFLETILDHGMDRMATGHYARIECNENRCRLFAGDDCEKDQSYFLSRLDQRQLNSILFPLGSMTKESIYRYVEQQGFHGFRGKESQDVCFLENNRITDFLESRNPAQTGSGPIVTGSGEELGVHRGLHCYTIGQRRGLGISSDSPLYVIRLDTATNSVVVGKNDELFKTSVTVKEVHWLAGSAPSANKKYKVRIRYSHRGSLAQLSLLDNNRARFVFDQQQRAVTPGQFAVVYDGSELLGSGIIE</sequence>
<dbReference type="GO" id="GO:0103016">
    <property type="term" value="F:tRNA-uridine 2-sulfurtransferase activity"/>
    <property type="evidence" value="ECO:0007669"/>
    <property type="project" value="UniProtKB-EC"/>
</dbReference>
<keyword evidence="3 9" id="KW-0819">tRNA processing</keyword>
<dbReference type="OrthoDB" id="9800696at2"/>
<comment type="caution">
    <text evidence="9">Lacks conserved residue(s) required for the propagation of feature annotation.</text>
</comment>
<organism evidence="12 13">
    <name type="scientific">Desulforhopalus singaporensis</name>
    <dbReference type="NCBI Taxonomy" id="91360"/>
    <lineage>
        <taxon>Bacteria</taxon>
        <taxon>Pseudomonadati</taxon>
        <taxon>Thermodesulfobacteriota</taxon>
        <taxon>Desulfobulbia</taxon>
        <taxon>Desulfobulbales</taxon>
        <taxon>Desulfocapsaceae</taxon>
        <taxon>Desulforhopalus</taxon>
    </lineage>
</organism>
<dbReference type="PANTHER" id="PTHR11933:SF5">
    <property type="entry name" value="MITOCHONDRIAL TRNA-SPECIFIC 2-THIOURIDYLASE 1"/>
    <property type="match status" value="1"/>
</dbReference>
<dbReference type="InterPro" id="IPR046884">
    <property type="entry name" value="MnmA-like_central"/>
</dbReference>
<dbReference type="GO" id="GO:0032259">
    <property type="term" value="P:methylation"/>
    <property type="evidence" value="ECO:0007669"/>
    <property type="project" value="UniProtKB-KW"/>
</dbReference>
<keyword evidence="7" id="KW-1015">Disulfide bond</keyword>
<evidence type="ECO:0000259" key="11">
    <source>
        <dbReference type="Pfam" id="PF20259"/>
    </source>
</evidence>
<keyword evidence="5 9" id="KW-0067">ATP-binding</keyword>
<evidence type="ECO:0000313" key="13">
    <source>
        <dbReference type="Proteomes" id="UP000199073"/>
    </source>
</evidence>
<dbReference type="NCBIfam" id="TIGR00420">
    <property type="entry name" value="trmU"/>
    <property type="match status" value="1"/>
</dbReference>
<dbReference type="GO" id="GO:0005524">
    <property type="term" value="F:ATP binding"/>
    <property type="evidence" value="ECO:0007669"/>
    <property type="project" value="UniProtKB-KW"/>
</dbReference>
<keyword evidence="9" id="KW-0963">Cytoplasm</keyword>
<feature type="region of interest" description="Interaction with tRNA" evidence="9">
    <location>
        <begin position="291"/>
        <end position="292"/>
    </location>
</feature>
<feature type="binding site" evidence="9">
    <location>
        <position position="31"/>
    </location>
    <ligand>
        <name>ATP</name>
        <dbReference type="ChEBI" id="CHEBI:30616"/>
    </ligand>
</feature>
<keyword evidence="1 9" id="KW-0820">tRNA-binding</keyword>
<dbReference type="GO" id="GO:0005737">
    <property type="term" value="C:cytoplasm"/>
    <property type="evidence" value="ECO:0007669"/>
    <property type="project" value="UniProtKB-SubCell"/>
</dbReference>
<dbReference type="PANTHER" id="PTHR11933">
    <property type="entry name" value="TRNA 5-METHYLAMINOMETHYL-2-THIOURIDYLATE -METHYLTRANSFERASE"/>
    <property type="match status" value="1"/>
</dbReference>
<feature type="binding site" evidence="9">
    <location>
        <position position="113"/>
    </location>
    <ligand>
        <name>ATP</name>
        <dbReference type="ChEBI" id="CHEBI:30616"/>
    </ligand>
</feature>
<dbReference type="InterPro" id="IPR014729">
    <property type="entry name" value="Rossmann-like_a/b/a_fold"/>
</dbReference>
<dbReference type="CDD" id="cd01998">
    <property type="entry name" value="MnmA_TRMU-like"/>
    <property type="match status" value="1"/>
</dbReference>
<name>A0A1H0UBX3_9BACT</name>
<dbReference type="InterPro" id="IPR046885">
    <property type="entry name" value="MnmA-like_C"/>
</dbReference>
<evidence type="ECO:0000256" key="9">
    <source>
        <dbReference type="HAMAP-Rule" id="MF_00144"/>
    </source>
</evidence>
<keyword evidence="13" id="KW-1185">Reference proteome</keyword>
<comment type="catalytic activity">
    <reaction evidence="8 9">
        <text>S-sulfanyl-L-cysteinyl-[protein] + uridine(34) in tRNA + AH2 + ATP = 2-thiouridine(34) in tRNA + L-cysteinyl-[protein] + A + AMP + diphosphate + H(+)</text>
        <dbReference type="Rhea" id="RHEA:47032"/>
        <dbReference type="Rhea" id="RHEA-COMP:10131"/>
        <dbReference type="Rhea" id="RHEA-COMP:11726"/>
        <dbReference type="Rhea" id="RHEA-COMP:11727"/>
        <dbReference type="Rhea" id="RHEA-COMP:11728"/>
        <dbReference type="ChEBI" id="CHEBI:13193"/>
        <dbReference type="ChEBI" id="CHEBI:15378"/>
        <dbReference type="ChEBI" id="CHEBI:17499"/>
        <dbReference type="ChEBI" id="CHEBI:29950"/>
        <dbReference type="ChEBI" id="CHEBI:30616"/>
        <dbReference type="ChEBI" id="CHEBI:33019"/>
        <dbReference type="ChEBI" id="CHEBI:61963"/>
        <dbReference type="ChEBI" id="CHEBI:65315"/>
        <dbReference type="ChEBI" id="CHEBI:87170"/>
        <dbReference type="ChEBI" id="CHEBI:456215"/>
        <dbReference type="EC" id="2.8.1.13"/>
    </reaction>
</comment>
<dbReference type="HAMAP" id="MF_00144">
    <property type="entry name" value="tRNA_thiouridyl_MnmA"/>
    <property type="match status" value="1"/>
</dbReference>
<gene>
    <name evidence="9" type="primary">mnmA</name>
    <name evidence="12" type="ORF">SAMN05660330_03469</name>
</gene>
<dbReference type="GO" id="GO:0000049">
    <property type="term" value="F:tRNA binding"/>
    <property type="evidence" value="ECO:0007669"/>
    <property type="project" value="UniProtKB-KW"/>
</dbReference>
<dbReference type="Pfam" id="PF20258">
    <property type="entry name" value="tRNA_Me_trans_C"/>
    <property type="match status" value="1"/>
</dbReference>
<evidence type="ECO:0000256" key="3">
    <source>
        <dbReference type="ARBA" id="ARBA00022694"/>
    </source>
</evidence>
<evidence type="ECO:0000256" key="4">
    <source>
        <dbReference type="ARBA" id="ARBA00022741"/>
    </source>
</evidence>
<evidence type="ECO:0000256" key="1">
    <source>
        <dbReference type="ARBA" id="ARBA00022555"/>
    </source>
</evidence>